<evidence type="ECO:0000256" key="3">
    <source>
        <dbReference type="ARBA" id="ARBA00022729"/>
    </source>
</evidence>
<dbReference type="AlphaFoldDB" id="A0A386HQC8"/>
<gene>
    <name evidence="9" type="ORF">D6B99_07515</name>
</gene>
<dbReference type="SUPFAM" id="SSF48452">
    <property type="entry name" value="TPR-like"/>
    <property type="match status" value="1"/>
</dbReference>
<evidence type="ECO:0000256" key="2">
    <source>
        <dbReference type="ARBA" id="ARBA00006275"/>
    </source>
</evidence>
<organism evidence="9 10">
    <name type="scientific">Arachidicoccus soli</name>
    <dbReference type="NCBI Taxonomy" id="2341117"/>
    <lineage>
        <taxon>Bacteria</taxon>
        <taxon>Pseudomonadati</taxon>
        <taxon>Bacteroidota</taxon>
        <taxon>Chitinophagia</taxon>
        <taxon>Chitinophagales</taxon>
        <taxon>Chitinophagaceae</taxon>
        <taxon>Arachidicoccus</taxon>
    </lineage>
</organism>
<evidence type="ECO:0000256" key="4">
    <source>
        <dbReference type="ARBA" id="ARBA00023136"/>
    </source>
</evidence>
<comment type="similarity">
    <text evidence="2">Belongs to the SusD family.</text>
</comment>
<comment type="subcellular location">
    <subcellularLocation>
        <location evidence="1">Cell outer membrane</location>
    </subcellularLocation>
</comment>
<dbReference type="EMBL" id="CP032489">
    <property type="protein sequence ID" value="AYD47464.1"/>
    <property type="molecule type" value="Genomic_DNA"/>
</dbReference>
<reference evidence="9 10" key="1">
    <citation type="submission" date="2018-09" db="EMBL/GenBank/DDBJ databases">
        <title>Arachidicoccus sp. nov., a bacterium isolated from soil.</title>
        <authorList>
            <person name="Weon H.-Y."/>
            <person name="Kwon S.-W."/>
            <person name="Lee S.A."/>
        </authorList>
    </citation>
    <scope>NUCLEOTIDE SEQUENCE [LARGE SCALE GENOMIC DNA]</scope>
    <source>
        <strain evidence="9 10">KIS59-12</strain>
    </source>
</reference>
<evidence type="ECO:0000259" key="7">
    <source>
        <dbReference type="Pfam" id="PF07980"/>
    </source>
</evidence>
<evidence type="ECO:0000259" key="8">
    <source>
        <dbReference type="Pfam" id="PF14322"/>
    </source>
</evidence>
<dbReference type="Gene3D" id="1.25.40.390">
    <property type="match status" value="1"/>
</dbReference>
<dbReference type="InterPro" id="IPR012944">
    <property type="entry name" value="SusD_RagB_dom"/>
</dbReference>
<dbReference type="RefSeq" id="WP_119986616.1">
    <property type="nucleotide sequence ID" value="NZ_CP032489.1"/>
</dbReference>
<dbReference type="InterPro" id="IPR033985">
    <property type="entry name" value="SusD-like_N"/>
</dbReference>
<keyword evidence="10" id="KW-1185">Reference proteome</keyword>
<evidence type="ECO:0000256" key="6">
    <source>
        <dbReference type="SAM" id="SignalP"/>
    </source>
</evidence>
<evidence type="ECO:0000313" key="10">
    <source>
        <dbReference type="Proteomes" id="UP000266118"/>
    </source>
</evidence>
<feature type="domain" description="RagB/SusD" evidence="7">
    <location>
        <begin position="333"/>
        <end position="475"/>
    </location>
</feature>
<name>A0A386HQC8_9BACT</name>
<feature type="domain" description="SusD-like N-terminal" evidence="8">
    <location>
        <begin position="85"/>
        <end position="230"/>
    </location>
</feature>
<keyword evidence="3 6" id="KW-0732">Signal</keyword>
<sequence>MKNICKIYGLLLLFTIVSCGKQLNVFPTTSEVDGNVIKNLQGAKTALNGVYYLFADAGLDNNKNPSILWCNVNEITPSELSGSMTYPYGGSVITSHSYNSTTSGIGDIWNYSYKIVNAANGFLKNIATANSILADDKKEMIVEAKFLRAYANAELLFYYAQYNDTTSPYGIIIRKDFTTTDNTTLPRSSVKESYDFILSDLDDAIAGLPDMNKQNYYTNIWAAKLLKARVLMVRATSSDDAQVIGLCKDIITQSPFTLEDSTKDIFLSKGLNSNEVILGIKPYANDIFKYNEYLYFTDAIASDSMVSNFANDPRSNWVYQPKFSNYLGADMNLITKYFSGTVKNSSPTATSSVSYAMRLTEAYLLEAEAITESGGNLNDAKTLLKTVLAHAGFTDFSNVDAENSAAGLQLMIVKEEMKNFVGEAGQDWLAVRRLPFTTLQKLIPTITSKTLLLLPIPQDEITKNIKLKGMQNPGYGN</sequence>
<dbReference type="PROSITE" id="PS51257">
    <property type="entry name" value="PROKAR_LIPOPROTEIN"/>
    <property type="match status" value="1"/>
</dbReference>
<evidence type="ECO:0000256" key="5">
    <source>
        <dbReference type="ARBA" id="ARBA00023237"/>
    </source>
</evidence>
<accession>A0A386HQC8</accession>
<dbReference type="OrthoDB" id="5694214at2"/>
<dbReference type="KEGG" id="ark:D6B99_07515"/>
<evidence type="ECO:0000313" key="9">
    <source>
        <dbReference type="EMBL" id="AYD47464.1"/>
    </source>
</evidence>
<dbReference type="Pfam" id="PF07980">
    <property type="entry name" value="SusD_RagB"/>
    <property type="match status" value="1"/>
</dbReference>
<dbReference type="Proteomes" id="UP000266118">
    <property type="component" value="Chromosome"/>
</dbReference>
<proteinExistence type="inferred from homology"/>
<dbReference type="InterPro" id="IPR011990">
    <property type="entry name" value="TPR-like_helical_dom_sf"/>
</dbReference>
<protein>
    <submittedName>
        <fullName evidence="9">RagB/SusD family nutrient uptake outer membrane protein</fullName>
    </submittedName>
</protein>
<keyword evidence="4" id="KW-0472">Membrane</keyword>
<feature type="signal peptide" evidence="6">
    <location>
        <begin position="1"/>
        <end position="21"/>
    </location>
</feature>
<dbReference type="Pfam" id="PF14322">
    <property type="entry name" value="SusD-like_3"/>
    <property type="match status" value="1"/>
</dbReference>
<dbReference type="GO" id="GO:0009279">
    <property type="term" value="C:cell outer membrane"/>
    <property type="evidence" value="ECO:0007669"/>
    <property type="project" value="UniProtKB-SubCell"/>
</dbReference>
<keyword evidence="5" id="KW-0998">Cell outer membrane</keyword>
<feature type="chain" id="PRO_5017178278" evidence="6">
    <location>
        <begin position="22"/>
        <end position="477"/>
    </location>
</feature>
<evidence type="ECO:0000256" key="1">
    <source>
        <dbReference type="ARBA" id="ARBA00004442"/>
    </source>
</evidence>